<gene>
    <name evidence="1" type="ORF">ACFVKH_16110</name>
</gene>
<evidence type="ECO:0000313" key="2">
    <source>
        <dbReference type="Proteomes" id="UP001600165"/>
    </source>
</evidence>
<dbReference type="InterPro" id="IPR014468">
    <property type="entry name" value="UCP014979"/>
</dbReference>
<sequence length="189" mass="20706">MMKRLLIGLSACAAMLATPVVLELPVWARVQQFSQAIAQNLQSEENPIVMQLAVEQKVIELDAQGETVSRWQSLEGDQIQVQPGDTLRYWLDIQNLSDRPVSDLAIVQPVPDNTVYILETATADDNTVITFSIDGGNQFVAAPTISVTLADGSVVTQPAPAEAYTHIRWQFAQANPSTSLVANYQVEVR</sequence>
<keyword evidence="2" id="KW-1185">Reference proteome</keyword>
<proteinExistence type="predicted"/>
<organism evidence="1 2">
    <name type="scientific">Almyronema epifaneia S1</name>
    <dbReference type="NCBI Taxonomy" id="2991925"/>
    <lineage>
        <taxon>Bacteria</taxon>
        <taxon>Bacillati</taxon>
        <taxon>Cyanobacteriota</taxon>
        <taxon>Cyanophyceae</taxon>
        <taxon>Nodosilineales</taxon>
        <taxon>Nodosilineaceae</taxon>
        <taxon>Almyronema</taxon>
        <taxon>Almyronema epifaneia</taxon>
    </lineage>
</organism>
<protein>
    <recommendedName>
        <fullName evidence="3">DUF11 domain-containing protein</fullName>
    </recommendedName>
</protein>
<comment type="caution">
    <text evidence="1">The sequence shown here is derived from an EMBL/GenBank/DDBJ whole genome shotgun (WGS) entry which is preliminary data.</text>
</comment>
<dbReference type="PIRSF" id="PIRSF014979">
    <property type="entry name" value="UCP014979"/>
    <property type="match status" value="1"/>
</dbReference>
<evidence type="ECO:0008006" key="3">
    <source>
        <dbReference type="Google" id="ProtNLM"/>
    </source>
</evidence>
<name>A0ABW6IHW6_9CYAN</name>
<dbReference type="RefSeq" id="WP_377966887.1">
    <property type="nucleotide sequence ID" value="NZ_JBHZOL010000093.1"/>
</dbReference>
<accession>A0ABW6IHW6</accession>
<dbReference type="Proteomes" id="UP001600165">
    <property type="component" value="Unassembled WGS sequence"/>
</dbReference>
<evidence type="ECO:0000313" key="1">
    <source>
        <dbReference type="EMBL" id="MFE4107813.1"/>
    </source>
</evidence>
<dbReference type="EMBL" id="JBHZOL010000093">
    <property type="protein sequence ID" value="MFE4107813.1"/>
    <property type="molecule type" value="Genomic_DNA"/>
</dbReference>
<reference evidence="1 2" key="1">
    <citation type="submission" date="2024-10" db="EMBL/GenBank/DDBJ databases">
        <authorList>
            <person name="Ratan Roy A."/>
            <person name="Morales Sandoval P.H."/>
            <person name="De Los Santos Villalobos S."/>
            <person name="Chakraborty S."/>
            <person name="Mukherjee J."/>
        </authorList>
    </citation>
    <scope>NUCLEOTIDE SEQUENCE [LARGE SCALE GENOMIC DNA]</scope>
    <source>
        <strain evidence="1 2">S1</strain>
    </source>
</reference>